<comment type="caution">
    <text evidence="1">The sequence shown here is derived from an EMBL/GenBank/DDBJ whole genome shotgun (WGS) entry which is preliminary data.</text>
</comment>
<evidence type="ECO:0000313" key="1">
    <source>
        <dbReference type="EMBL" id="RSU05739.1"/>
    </source>
</evidence>
<name>A0A369B302_9ENTE</name>
<accession>A0A369B302</accession>
<organism evidence="1 2">
    <name type="scientific">Vagococcus fluvialis</name>
    <dbReference type="NCBI Taxonomy" id="2738"/>
    <lineage>
        <taxon>Bacteria</taxon>
        <taxon>Bacillati</taxon>
        <taxon>Bacillota</taxon>
        <taxon>Bacilli</taxon>
        <taxon>Lactobacillales</taxon>
        <taxon>Enterococcaceae</taxon>
        <taxon>Vagococcus</taxon>
    </lineage>
</organism>
<proteinExistence type="predicted"/>
<keyword evidence="2" id="KW-1185">Reference proteome</keyword>
<dbReference type="Proteomes" id="UP000288197">
    <property type="component" value="Unassembled WGS sequence"/>
</dbReference>
<dbReference type="GeneID" id="63145370"/>
<dbReference type="RefSeq" id="WP_114288670.1">
    <property type="nucleotide sequence ID" value="NZ_CP081461.1"/>
</dbReference>
<sequence>MIKEVNQKINKINKKIGLNMEIPLPSRRTLEINEKVNIATSVTCLSIGMLTTSKWLIGIGILSGISATFTHVEKKKL</sequence>
<dbReference type="EMBL" id="NGJX01000001">
    <property type="protein sequence ID" value="RSU05739.1"/>
    <property type="molecule type" value="Genomic_DNA"/>
</dbReference>
<gene>
    <name evidence="1" type="ORF">CBF32_01710</name>
</gene>
<dbReference type="AlphaFoldDB" id="A0A369B302"/>
<protein>
    <submittedName>
        <fullName evidence="1">Uncharacterized protein</fullName>
    </submittedName>
</protein>
<reference evidence="1 2" key="1">
    <citation type="submission" date="2017-05" db="EMBL/GenBank/DDBJ databases">
        <title>Vagococcus spp. assemblies.</title>
        <authorList>
            <person name="Gulvik C.A."/>
        </authorList>
    </citation>
    <scope>NUCLEOTIDE SEQUENCE [LARGE SCALE GENOMIC DNA]</scope>
    <source>
        <strain evidence="1 2">NCFB 2497</strain>
    </source>
</reference>
<evidence type="ECO:0000313" key="2">
    <source>
        <dbReference type="Proteomes" id="UP000288197"/>
    </source>
</evidence>